<proteinExistence type="inferred from homology"/>
<keyword evidence="5" id="KW-0210">Decarboxylase</keyword>
<dbReference type="InterPro" id="IPR011060">
    <property type="entry name" value="RibuloseP-bd_barrel"/>
</dbReference>
<dbReference type="Gene3D" id="3.20.20.70">
    <property type="entry name" value="Aldolase class I"/>
    <property type="match status" value="1"/>
</dbReference>
<comment type="similarity">
    <text evidence="2">Belongs to the OMP decarboxylase family. Type 2 subfamily.</text>
</comment>
<dbReference type="InterPro" id="IPR001754">
    <property type="entry name" value="OMPdeCOase_dom"/>
</dbReference>
<organism evidence="11">
    <name type="scientific">hydrothermal vent metagenome</name>
    <dbReference type="NCBI Taxonomy" id="652676"/>
    <lineage>
        <taxon>unclassified sequences</taxon>
        <taxon>metagenomes</taxon>
        <taxon>ecological metagenomes</taxon>
    </lineage>
</organism>
<accession>A0A3B0RUL5</accession>
<evidence type="ECO:0000256" key="6">
    <source>
        <dbReference type="ARBA" id="ARBA00022975"/>
    </source>
</evidence>
<dbReference type="InterPro" id="IPR018089">
    <property type="entry name" value="OMPdecase_AS"/>
</dbReference>
<dbReference type="PANTHER" id="PTHR43375">
    <property type="entry name" value="OROTIDINE 5'-PHOSPHATE DECARBOXYLASE"/>
    <property type="match status" value="1"/>
</dbReference>
<gene>
    <name evidence="11" type="ORF">MNBD_ALPHA06-959</name>
</gene>
<evidence type="ECO:0000256" key="3">
    <source>
        <dbReference type="ARBA" id="ARBA00012321"/>
    </source>
</evidence>
<dbReference type="AlphaFoldDB" id="A0A3B0RUL5"/>
<sequence length="288" mass="30834">MTMSFADRLTGAIRRHGPLCVGLDPHPQKIPTLFGQGLPAIRSFFLEILQRIDGKSGIIKPQIALFERYGPAGLELLVELTNAAKQAGMVVLLDAKRGDIGSTAMGYAQAYLGPDAWLDVDAITLNPYMGMETLEPFFAEAAEQGKGAIVLVRTSNPGAADFQEQMIDGKPLYEHVAQKLAPFVLDMHLGQSDWSSLMVVVGATAPNEARRLRAILPRAPFLVPGFGAQGASASDALAASVNGEGVVVNASRSVLYPTGARRAKGFEDWAEIFDENLKQTTAELAQAL</sequence>
<dbReference type="EMBL" id="UOEE01000029">
    <property type="protein sequence ID" value="VAV87155.1"/>
    <property type="molecule type" value="Genomic_DNA"/>
</dbReference>
<reference evidence="11" key="1">
    <citation type="submission" date="2018-06" db="EMBL/GenBank/DDBJ databases">
        <authorList>
            <person name="Zhirakovskaya E."/>
        </authorList>
    </citation>
    <scope>NUCLEOTIDE SEQUENCE</scope>
</reference>
<keyword evidence="6" id="KW-0665">Pyrimidine biosynthesis</keyword>
<evidence type="ECO:0000259" key="10">
    <source>
        <dbReference type="SMART" id="SM00934"/>
    </source>
</evidence>
<dbReference type="Pfam" id="PF00215">
    <property type="entry name" value="OMPdecase"/>
    <property type="match status" value="1"/>
</dbReference>
<evidence type="ECO:0000313" key="11">
    <source>
        <dbReference type="EMBL" id="VAV87155.1"/>
    </source>
</evidence>
<evidence type="ECO:0000256" key="4">
    <source>
        <dbReference type="ARBA" id="ARBA00021923"/>
    </source>
</evidence>
<dbReference type="UniPathway" id="UPA00070">
    <property type="reaction ID" value="UER00120"/>
</dbReference>
<comment type="catalytic activity">
    <reaction evidence="9">
        <text>orotidine 5'-phosphate + H(+) = UMP + CO2</text>
        <dbReference type="Rhea" id="RHEA:11596"/>
        <dbReference type="ChEBI" id="CHEBI:15378"/>
        <dbReference type="ChEBI" id="CHEBI:16526"/>
        <dbReference type="ChEBI" id="CHEBI:57538"/>
        <dbReference type="ChEBI" id="CHEBI:57865"/>
        <dbReference type="EC" id="4.1.1.23"/>
    </reaction>
</comment>
<dbReference type="EC" id="4.1.1.23" evidence="3"/>
<dbReference type="GO" id="GO:0006207">
    <property type="term" value="P:'de novo' pyrimidine nucleobase biosynthetic process"/>
    <property type="evidence" value="ECO:0007669"/>
    <property type="project" value="InterPro"/>
</dbReference>
<dbReference type="HAMAP" id="MF_01215">
    <property type="entry name" value="OMPdecase_type2"/>
    <property type="match status" value="1"/>
</dbReference>
<dbReference type="SUPFAM" id="SSF51366">
    <property type="entry name" value="Ribulose-phoshate binding barrel"/>
    <property type="match status" value="1"/>
</dbReference>
<evidence type="ECO:0000256" key="8">
    <source>
        <dbReference type="ARBA" id="ARBA00033428"/>
    </source>
</evidence>
<evidence type="ECO:0000256" key="1">
    <source>
        <dbReference type="ARBA" id="ARBA00004861"/>
    </source>
</evidence>
<comment type="pathway">
    <text evidence="1">Pyrimidine metabolism; UMP biosynthesis via de novo pathway; UMP from orotate: step 2/2.</text>
</comment>
<dbReference type="NCBIfam" id="TIGR02127">
    <property type="entry name" value="pyrF_sub2"/>
    <property type="match status" value="1"/>
</dbReference>
<dbReference type="InterPro" id="IPR011995">
    <property type="entry name" value="OMPdecase_type-2"/>
</dbReference>
<evidence type="ECO:0000256" key="9">
    <source>
        <dbReference type="ARBA" id="ARBA00049157"/>
    </source>
</evidence>
<evidence type="ECO:0000256" key="5">
    <source>
        <dbReference type="ARBA" id="ARBA00022793"/>
    </source>
</evidence>
<protein>
    <recommendedName>
        <fullName evidence="4">Orotidine 5'-phosphate decarboxylase</fullName>
        <ecNumber evidence="3">4.1.1.23</ecNumber>
    </recommendedName>
    <alternativeName>
        <fullName evidence="8">OMP decarboxylase</fullName>
    </alternativeName>
</protein>
<dbReference type="PANTHER" id="PTHR43375:SF1">
    <property type="entry name" value="OROTIDINE 5'-PHOSPHATE DECARBOXYLASE"/>
    <property type="match status" value="1"/>
</dbReference>
<name>A0A3B0RUL5_9ZZZZ</name>
<evidence type="ECO:0000256" key="2">
    <source>
        <dbReference type="ARBA" id="ARBA00008847"/>
    </source>
</evidence>
<feature type="domain" description="Orotidine 5'-phosphate decarboxylase" evidence="10">
    <location>
        <begin position="18"/>
        <end position="266"/>
    </location>
</feature>
<dbReference type="CDD" id="cd04725">
    <property type="entry name" value="OMP_decarboxylase_like"/>
    <property type="match status" value="1"/>
</dbReference>
<keyword evidence="7 11" id="KW-0456">Lyase</keyword>
<evidence type="ECO:0000256" key="7">
    <source>
        <dbReference type="ARBA" id="ARBA00023239"/>
    </source>
</evidence>
<dbReference type="SMART" id="SM00934">
    <property type="entry name" value="OMPdecase"/>
    <property type="match status" value="1"/>
</dbReference>
<dbReference type="GO" id="GO:0004590">
    <property type="term" value="F:orotidine-5'-phosphate decarboxylase activity"/>
    <property type="evidence" value="ECO:0007669"/>
    <property type="project" value="UniProtKB-EC"/>
</dbReference>
<dbReference type="InterPro" id="IPR013785">
    <property type="entry name" value="Aldolase_TIM"/>
</dbReference>
<dbReference type="GO" id="GO:0044205">
    <property type="term" value="P:'de novo' UMP biosynthetic process"/>
    <property type="evidence" value="ECO:0007669"/>
    <property type="project" value="UniProtKB-UniPathway"/>
</dbReference>
<dbReference type="PROSITE" id="PS00156">
    <property type="entry name" value="OMPDECASE"/>
    <property type="match status" value="1"/>
</dbReference>